<dbReference type="InterPro" id="IPR036890">
    <property type="entry name" value="HATPase_C_sf"/>
</dbReference>
<dbReference type="RefSeq" id="WP_073297453.1">
    <property type="nucleotide sequence ID" value="NZ_FQUF01000013.1"/>
</dbReference>
<dbReference type="GO" id="GO:0000155">
    <property type="term" value="F:phosphorelay sensor kinase activity"/>
    <property type="evidence" value="ECO:0007669"/>
    <property type="project" value="UniProtKB-UniRule"/>
</dbReference>
<dbReference type="PROSITE" id="PS50109">
    <property type="entry name" value="HIS_KIN"/>
    <property type="match status" value="1"/>
</dbReference>
<name>A0A1M4W061_9LACT</name>
<evidence type="ECO:0000259" key="15">
    <source>
        <dbReference type="PROSITE" id="PS50109"/>
    </source>
</evidence>
<evidence type="ECO:0000256" key="1">
    <source>
        <dbReference type="ARBA" id="ARBA00000085"/>
    </source>
</evidence>
<evidence type="ECO:0000256" key="10">
    <source>
        <dbReference type="ARBA" id="ARBA00022989"/>
    </source>
</evidence>
<sequence>MKSKTLKDFSLCFISSFAIYNALIFFVMLNFTDEKWSDIFLERRITNLPLILYLVIFSFITAFLVLSYFKIKDRRKMKKIENALRMLNEGQYSAKIFLQMFSEETPVQVNKVIDREILKLHEKMILISEEAVSVSQQASTISEETREEILEGERHRIARELHDSVSQQLFAAAMLLSTIQENKELLPEAFKPQITMIGEIIGDAQSEMRALLLHLRPIKLDGKSLKEGIEQLLSELESKVPISISHEIEDVKLTEVVEDHLFRIVQELLSNVLRHSQASELEVYLKKTRDSYQLRFVDDGKGFDMEQKKDSGFGLRNIKERMAGLGGNVRIISFPNQGTSVEIRIPLITGG</sequence>
<keyword evidence="11 13" id="KW-0902">Two-component regulatory system</keyword>
<dbReference type="GO" id="GO:0046983">
    <property type="term" value="F:protein dimerization activity"/>
    <property type="evidence" value="ECO:0007669"/>
    <property type="project" value="InterPro"/>
</dbReference>
<evidence type="ECO:0000256" key="7">
    <source>
        <dbReference type="ARBA" id="ARBA00022741"/>
    </source>
</evidence>
<evidence type="ECO:0000256" key="12">
    <source>
        <dbReference type="ARBA" id="ARBA00023136"/>
    </source>
</evidence>
<evidence type="ECO:0000256" key="14">
    <source>
        <dbReference type="SAM" id="Phobius"/>
    </source>
</evidence>
<dbReference type="Proteomes" id="UP000184128">
    <property type="component" value="Unassembled WGS sequence"/>
</dbReference>
<keyword evidence="17" id="KW-1185">Reference proteome</keyword>
<evidence type="ECO:0000256" key="5">
    <source>
        <dbReference type="ARBA" id="ARBA00022679"/>
    </source>
</evidence>
<keyword evidence="12 13" id="KW-0472">Membrane</keyword>
<dbReference type="EMBL" id="FQUF01000013">
    <property type="protein sequence ID" value="SHE74628.1"/>
    <property type="molecule type" value="Genomic_DNA"/>
</dbReference>
<dbReference type="AlphaFoldDB" id="A0A1M4W061"/>
<keyword evidence="8 13" id="KW-0418">Kinase</keyword>
<evidence type="ECO:0000256" key="4">
    <source>
        <dbReference type="ARBA" id="ARBA00022553"/>
    </source>
</evidence>
<dbReference type="GO" id="GO:0005524">
    <property type="term" value="F:ATP binding"/>
    <property type="evidence" value="ECO:0007669"/>
    <property type="project" value="UniProtKB-UniRule"/>
</dbReference>
<evidence type="ECO:0000256" key="3">
    <source>
        <dbReference type="ARBA" id="ARBA00022475"/>
    </source>
</evidence>
<dbReference type="PANTHER" id="PTHR24421:SF37">
    <property type="entry name" value="SENSOR HISTIDINE KINASE NARS"/>
    <property type="match status" value="1"/>
</dbReference>
<dbReference type="PANTHER" id="PTHR24421">
    <property type="entry name" value="NITRATE/NITRITE SENSOR PROTEIN NARX-RELATED"/>
    <property type="match status" value="1"/>
</dbReference>
<dbReference type="SMART" id="SM00387">
    <property type="entry name" value="HATPase_c"/>
    <property type="match status" value="1"/>
</dbReference>
<keyword evidence="4" id="KW-0597">Phosphoprotein</keyword>
<keyword evidence="5 13" id="KW-0808">Transferase</keyword>
<keyword evidence="7 13" id="KW-0547">Nucleotide-binding</keyword>
<evidence type="ECO:0000256" key="8">
    <source>
        <dbReference type="ARBA" id="ARBA00022777"/>
    </source>
</evidence>
<dbReference type="InterPro" id="IPR050482">
    <property type="entry name" value="Sensor_HK_TwoCompSys"/>
</dbReference>
<evidence type="ECO:0000256" key="9">
    <source>
        <dbReference type="ARBA" id="ARBA00022840"/>
    </source>
</evidence>
<dbReference type="Pfam" id="PF02518">
    <property type="entry name" value="HATPase_c"/>
    <property type="match status" value="1"/>
</dbReference>
<evidence type="ECO:0000256" key="13">
    <source>
        <dbReference type="PIRNR" id="PIRNR037431"/>
    </source>
</evidence>
<reference evidence="16 17" key="1">
    <citation type="submission" date="2016-11" db="EMBL/GenBank/DDBJ databases">
        <authorList>
            <person name="Jaros S."/>
            <person name="Januszkiewicz K."/>
            <person name="Wedrychowicz H."/>
        </authorList>
    </citation>
    <scope>NUCLEOTIDE SEQUENCE [LARGE SCALE GENOMIC DNA]</scope>
    <source>
        <strain evidence="16 17">DSM 15692</strain>
    </source>
</reference>
<dbReference type="GO" id="GO:0005886">
    <property type="term" value="C:plasma membrane"/>
    <property type="evidence" value="ECO:0007669"/>
    <property type="project" value="UniProtKB-SubCell"/>
</dbReference>
<keyword evidence="10 14" id="KW-1133">Transmembrane helix</keyword>
<evidence type="ECO:0000313" key="17">
    <source>
        <dbReference type="Proteomes" id="UP000184128"/>
    </source>
</evidence>
<keyword evidence="3 13" id="KW-1003">Cell membrane</keyword>
<comment type="catalytic activity">
    <reaction evidence="1 13">
        <text>ATP + protein L-histidine = ADP + protein N-phospho-L-histidine.</text>
        <dbReference type="EC" id="2.7.13.3"/>
    </reaction>
</comment>
<keyword evidence="9 13" id="KW-0067">ATP-binding</keyword>
<comment type="subcellular location">
    <subcellularLocation>
        <location evidence="2 13">Cell membrane</location>
        <topology evidence="2 13">Multi-pass membrane protein</topology>
    </subcellularLocation>
</comment>
<dbReference type="OrthoDB" id="9795828at2"/>
<dbReference type="CDD" id="cd16917">
    <property type="entry name" value="HATPase_UhpB-NarQ-NarX-like"/>
    <property type="match status" value="1"/>
</dbReference>
<dbReference type="SUPFAM" id="SSF55874">
    <property type="entry name" value="ATPase domain of HSP90 chaperone/DNA topoisomerase II/histidine kinase"/>
    <property type="match status" value="1"/>
</dbReference>
<dbReference type="Pfam" id="PF07730">
    <property type="entry name" value="HisKA_3"/>
    <property type="match status" value="1"/>
</dbReference>
<dbReference type="InterPro" id="IPR011712">
    <property type="entry name" value="Sig_transdc_His_kin_sub3_dim/P"/>
</dbReference>
<gene>
    <name evidence="16" type="ORF">SAMN02745249_01066</name>
</gene>
<dbReference type="Gene3D" id="1.20.5.1930">
    <property type="match status" value="1"/>
</dbReference>
<proteinExistence type="predicted"/>
<evidence type="ECO:0000256" key="11">
    <source>
        <dbReference type="ARBA" id="ARBA00023012"/>
    </source>
</evidence>
<organism evidence="16 17">
    <name type="scientific">Atopostipes suicloacalis DSM 15692</name>
    <dbReference type="NCBI Taxonomy" id="1121025"/>
    <lineage>
        <taxon>Bacteria</taxon>
        <taxon>Bacillati</taxon>
        <taxon>Bacillota</taxon>
        <taxon>Bacilli</taxon>
        <taxon>Lactobacillales</taxon>
        <taxon>Carnobacteriaceae</taxon>
        <taxon>Atopostipes</taxon>
    </lineage>
</organism>
<feature type="domain" description="Histidine kinase" evidence="15">
    <location>
        <begin position="156"/>
        <end position="349"/>
    </location>
</feature>
<feature type="transmembrane region" description="Helical" evidence="14">
    <location>
        <begin position="51"/>
        <end position="69"/>
    </location>
</feature>
<protein>
    <recommendedName>
        <fullName evidence="13">Sensor histidine kinase</fullName>
        <ecNumber evidence="13">2.7.13.3</ecNumber>
    </recommendedName>
</protein>
<dbReference type="Gene3D" id="3.30.565.10">
    <property type="entry name" value="Histidine kinase-like ATPase, C-terminal domain"/>
    <property type="match status" value="1"/>
</dbReference>
<keyword evidence="6 14" id="KW-0812">Transmembrane</keyword>
<evidence type="ECO:0000256" key="2">
    <source>
        <dbReference type="ARBA" id="ARBA00004651"/>
    </source>
</evidence>
<feature type="transmembrane region" description="Helical" evidence="14">
    <location>
        <begin position="12"/>
        <end position="31"/>
    </location>
</feature>
<dbReference type="InterPro" id="IPR017202">
    <property type="entry name" value="LiaS/VraS"/>
</dbReference>
<dbReference type="InterPro" id="IPR005467">
    <property type="entry name" value="His_kinase_dom"/>
</dbReference>
<dbReference type="STRING" id="1121025.SAMN02745249_01066"/>
<dbReference type="InterPro" id="IPR003594">
    <property type="entry name" value="HATPase_dom"/>
</dbReference>
<dbReference type="EC" id="2.7.13.3" evidence="13"/>
<evidence type="ECO:0000256" key="6">
    <source>
        <dbReference type="ARBA" id="ARBA00022692"/>
    </source>
</evidence>
<accession>A0A1M4W061</accession>
<dbReference type="PIRSF" id="PIRSF037431">
    <property type="entry name" value="STHK_LiaS"/>
    <property type="match status" value="1"/>
</dbReference>
<evidence type="ECO:0000313" key="16">
    <source>
        <dbReference type="EMBL" id="SHE74628.1"/>
    </source>
</evidence>